<gene>
    <name evidence="4" type="ORF">CEP50_00065</name>
</gene>
<evidence type="ECO:0000313" key="4">
    <source>
        <dbReference type="EMBL" id="PRW64977.1"/>
    </source>
</evidence>
<sequence length="294" mass="31204">MRVVLAGSSGLIGSHLVPALRQQGHEVLRLVRREPQAPDERGWDPYGGRPDDRVLDGADAVINLCGAPIGGGLWTEQRRKELSRSRVTPTTVLAEAVRRNGVPTLLNASATGFYGDTGRGVVTESAGPGNGFLAELCRRWEAAAETASPSRVVLLRTGPVISPSGGLLGPLKPLFSLMLGGRIGDGTQYVPWISLDDETAAIRFVLENPRISGPVNLTAPEPVSNAEFTRALAEALGRPAPWVVPAFLLRTALGDLAREMILSGQRAVPAVLEEHGFVFRHPRVRAALGAAVSA</sequence>
<reference evidence="4 5" key="1">
    <citation type="submission" date="2018-03" db="EMBL/GenBank/DDBJ databases">
        <title>Actinopolyspora mortivallis from Sahara, screening for active biomolecules.</title>
        <authorList>
            <person name="Selama O."/>
            <person name="Wellington E.M.H."/>
            <person name="Hacene H."/>
        </authorList>
    </citation>
    <scope>NUCLEOTIDE SEQUENCE [LARGE SCALE GENOMIC DNA]</scope>
    <source>
        <strain evidence="4 5">M5A</strain>
    </source>
</reference>
<evidence type="ECO:0000259" key="2">
    <source>
        <dbReference type="Pfam" id="PF01370"/>
    </source>
</evidence>
<keyword evidence="5" id="KW-1185">Reference proteome</keyword>
<dbReference type="NCBIfam" id="TIGR01777">
    <property type="entry name" value="yfcH"/>
    <property type="match status" value="1"/>
</dbReference>
<accession>A0A2T0H0W3</accession>
<evidence type="ECO:0000313" key="5">
    <source>
        <dbReference type="Proteomes" id="UP000239352"/>
    </source>
</evidence>
<proteinExistence type="inferred from homology"/>
<dbReference type="InterPro" id="IPR001509">
    <property type="entry name" value="Epimerase_deHydtase"/>
</dbReference>
<dbReference type="FunCoup" id="A0A2T0H0W3">
    <property type="interactions" value="257"/>
</dbReference>
<dbReference type="PANTHER" id="PTHR11092:SF0">
    <property type="entry name" value="EPIMERASE FAMILY PROTEIN SDR39U1"/>
    <property type="match status" value="1"/>
</dbReference>
<feature type="domain" description="DUF1731" evidence="3">
    <location>
        <begin position="244"/>
        <end position="290"/>
    </location>
</feature>
<dbReference type="InterPro" id="IPR013549">
    <property type="entry name" value="DUF1731"/>
</dbReference>
<dbReference type="Gene3D" id="3.40.50.720">
    <property type="entry name" value="NAD(P)-binding Rossmann-like Domain"/>
    <property type="match status" value="1"/>
</dbReference>
<dbReference type="RefSeq" id="WP_106111861.1">
    <property type="nucleotide sequence ID" value="NZ_PVSR01000001.1"/>
</dbReference>
<dbReference type="Pfam" id="PF01370">
    <property type="entry name" value="Epimerase"/>
    <property type="match status" value="1"/>
</dbReference>
<organism evidence="4 5">
    <name type="scientific">Actinopolyspora mortivallis</name>
    <dbReference type="NCBI Taxonomy" id="33906"/>
    <lineage>
        <taxon>Bacteria</taxon>
        <taxon>Bacillati</taxon>
        <taxon>Actinomycetota</taxon>
        <taxon>Actinomycetes</taxon>
        <taxon>Actinopolysporales</taxon>
        <taxon>Actinopolysporaceae</taxon>
        <taxon>Actinopolyspora</taxon>
    </lineage>
</organism>
<dbReference type="InterPro" id="IPR036291">
    <property type="entry name" value="NAD(P)-bd_dom_sf"/>
</dbReference>
<comment type="caution">
    <text evidence="4">The sequence shown here is derived from an EMBL/GenBank/DDBJ whole genome shotgun (WGS) entry which is preliminary data.</text>
</comment>
<dbReference type="SUPFAM" id="SSF51735">
    <property type="entry name" value="NAD(P)-binding Rossmann-fold domains"/>
    <property type="match status" value="1"/>
</dbReference>
<dbReference type="InterPro" id="IPR010099">
    <property type="entry name" value="SDR39U1"/>
</dbReference>
<evidence type="ECO:0000259" key="3">
    <source>
        <dbReference type="Pfam" id="PF08338"/>
    </source>
</evidence>
<dbReference type="PANTHER" id="PTHR11092">
    <property type="entry name" value="SUGAR NUCLEOTIDE EPIMERASE RELATED"/>
    <property type="match status" value="1"/>
</dbReference>
<dbReference type="CDD" id="cd05242">
    <property type="entry name" value="SDR_a8"/>
    <property type="match status" value="1"/>
</dbReference>
<dbReference type="InParanoid" id="A0A2T0H0W3"/>
<comment type="similarity">
    <text evidence="1">Belongs to the NAD(P)-dependent epimerase/dehydratase family. SDR39U1 subfamily.</text>
</comment>
<dbReference type="STRING" id="1050202.GCA_000384035_00866"/>
<dbReference type="EMBL" id="PVSR01000001">
    <property type="protein sequence ID" value="PRW64977.1"/>
    <property type="molecule type" value="Genomic_DNA"/>
</dbReference>
<dbReference type="Pfam" id="PF08338">
    <property type="entry name" value="DUF1731"/>
    <property type="match status" value="1"/>
</dbReference>
<name>A0A2T0H0W3_ACTMO</name>
<dbReference type="AlphaFoldDB" id="A0A2T0H0W3"/>
<evidence type="ECO:0000256" key="1">
    <source>
        <dbReference type="ARBA" id="ARBA00009353"/>
    </source>
</evidence>
<feature type="domain" description="NAD-dependent epimerase/dehydratase" evidence="2">
    <location>
        <begin position="3"/>
        <end position="210"/>
    </location>
</feature>
<dbReference type="Proteomes" id="UP000239352">
    <property type="component" value="Unassembled WGS sequence"/>
</dbReference>
<protein>
    <submittedName>
        <fullName evidence="4">TIGR01777 family protein</fullName>
    </submittedName>
</protein>